<feature type="transmembrane region" description="Helical" evidence="1">
    <location>
        <begin position="33"/>
        <end position="54"/>
    </location>
</feature>
<accession>A0A6A8LKP7</accession>
<evidence type="ECO:0000313" key="2">
    <source>
        <dbReference type="EMBL" id="MSE04036.1"/>
    </source>
</evidence>
<keyword evidence="1" id="KW-0472">Membrane</keyword>
<dbReference type="EMBL" id="WKKV01000014">
    <property type="protein sequence ID" value="MSE04036.1"/>
    <property type="molecule type" value="Genomic_DNA"/>
</dbReference>
<proteinExistence type="predicted"/>
<evidence type="ECO:0008006" key="3">
    <source>
        <dbReference type="Google" id="ProtNLM"/>
    </source>
</evidence>
<reference evidence="2" key="1">
    <citation type="submission" date="2019-11" db="EMBL/GenBank/DDBJ databases">
        <title>Draft Genome Sequence of Plant Growth-Promoting Rhizosphere-Associated Bacteria.</title>
        <authorList>
            <person name="Vasilyev I.Y."/>
            <person name="Radchenko V."/>
            <person name="Ilnitskaya E.V."/>
        </authorList>
    </citation>
    <scope>NUCLEOTIDE SEQUENCE</scope>
    <source>
        <strain evidence="2">VRA_517_n</strain>
    </source>
</reference>
<protein>
    <recommendedName>
        <fullName evidence="3">DUF4145 domain-containing protein</fullName>
    </recommendedName>
</protein>
<gene>
    <name evidence="2" type="ORF">GKC39_18510</name>
</gene>
<comment type="caution">
    <text evidence="2">The sequence shown here is derived from an EMBL/GenBank/DDBJ whole genome shotgun (WGS) entry which is preliminary data.</text>
</comment>
<evidence type="ECO:0000256" key="1">
    <source>
        <dbReference type="SAM" id="Phobius"/>
    </source>
</evidence>
<name>A0A6A8LKP7_BACVE</name>
<keyword evidence="1" id="KW-1133">Transmembrane helix</keyword>
<organism evidence="2">
    <name type="scientific">Bacillus velezensis</name>
    <dbReference type="NCBI Taxonomy" id="492670"/>
    <lineage>
        <taxon>Bacteria</taxon>
        <taxon>Bacillati</taxon>
        <taxon>Bacillota</taxon>
        <taxon>Bacilli</taxon>
        <taxon>Bacillales</taxon>
        <taxon>Bacillaceae</taxon>
        <taxon>Bacillus</taxon>
        <taxon>Bacillus amyloliquefaciens group</taxon>
    </lineage>
</organism>
<dbReference type="RefSeq" id="WP_154303278.1">
    <property type="nucleotide sequence ID" value="NZ_WKKV01000014.1"/>
</dbReference>
<keyword evidence="1" id="KW-0812">Transmembrane</keyword>
<dbReference type="AlphaFoldDB" id="A0A6A8LKP7"/>
<sequence length="225" mass="25524">MTILFSFLFFSYLLDVHLSLAEAAKLISSVLNSKFTITILTSWPLAVVIIVLLLRKGILDKLSQLDSFNYKDGTAKFIRDTIDQVKTNQTLSTEDNSIQSENDSEYEFMDPYLQPVSAVLQYWKKVDEVINEAYEKLSDCNDTEGMISVPKAPPRGSALMKIDFLARNRVIDERTKTSLTGLRKIRNEVAHGSKINVDYAKEYTELCKNAISELKKRIANMKGPQ</sequence>